<dbReference type="Pfam" id="PF04130">
    <property type="entry name" value="GCP_C_terminal"/>
    <property type="match status" value="1"/>
</dbReference>
<dbReference type="PANTHER" id="PTHR19302">
    <property type="entry name" value="GAMMA TUBULIN COMPLEX PROTEIN"/>
    <property type="match status" value="1"/>
</dbReference>
<comment type="subcellular location">
    <subcellularLocation>
        <location evidence="1">Cytoplasm</location>
        <location evidence="1">Cytoskeleton</location>
    </subcellularLocation>
</comment>
<comment type="similarity">
    <text evidence="2">Belongs to the TUBGCP family.</text>
</comment>
<evidence type="ECO:0000256" key="1">
    <source>
        <dbReference type="ARBA" id="ARBA00004245"/>
    </source>
</evidence>
<dbReference type="GO" id="GO:0051225">
    <property type="term" value="P:spindle assembly"/>
    <property type="evidence" value="ECO:0007669"/>
    <property type="project" value="TreeGrafter"/>
</dbReference>
<dbReference type="InterPro" id="IPR042241">
    <property type="entry name" value="GCP_C_sf"/>
</dbReference>
<dbReference type="Pfam" id="PF19340">
    <property type="entry name" value="GCP6_N"/>
    <property type="match status" value="1"/>
</dbReference>
<sequence length="1372" mass="159127">MDSEDENTDSVFKLITSLCETFHNNPAEINKSRSKCYEILLGKRIPNHPIKFKDLEGTTDPFCNYLSWQFVLTHDYDLRDHAEKLQTCIEDVQECYQSNNKDDFNNILKFLLSFRNIPTKDKTILDLSSLPSLDEYENFNSLFQLPQSVLKEFDDFGHYDLNEKPSTSNALLAKDSKDSLQTEFPGEKFEVFNDEGYFSPSKTPEINIWELASKSKYCDRRNWESYGYPEPDKERPFLSELGALSSLWVENLESLYMFKLFKDGTVFNSRMRPRKAFIKDSKYLLVGMASESFTFDDNGEFYLVPGISVDGIAPDTLNRYCRDLTFSGTCYKALSKMSAPNLDTGINKCQGYIFKEFCESISRYLEFHRTAAFNIPDSIHFLQFHEKTRQLQWQIATLASICKVGSFHRAEDIPHGVALLNYLYQKVLTLTDEKTISVLYSILYPCCQIYFSRFLKQWILEGVIEDPYGEFFIKPNLKYIISRGRTYWTRSYSIREDIIPDFLIDLKMDILFCGKSMSLLKFCDYSNNLRIYLMGKKPSIISCCLTLDQLATLQQNTTNYYLDVCEECGPRFNLREVLLKSHQYDSALLGLIAKKRATTLKKLELERQKRSMEQNEKKLEEINSLREQYDAAMEQKQLRIAREIEEDMRQEEENLAIELKRQKLIHEEADKLIDYYSKLCKTADNKKSEIDIYVKKIQSIHIEPNILTTIEEKSKSFENLAETSSADSFYSIPEHTEKEANTNEAKVEKMEIEVEHHLTNMNSSESLDIINANIGDGNQNESTDKNANSNIQQAKENFATARRIKHKVMTQEMGIDYGENPMTKTADVPRTTYLTDAQKNKLKILSTEFGIELAPELSMPERVQSAQMVNRNRVMGISDCFAHKVLDNENFVNKNLRNIEENSNGTGAVKKSKSLLLDLDRVSLKSARSDTDRPIPMSVDSTPMSDLPHSGATTPSTMFLSIDTNHLESIPNTAETHQTDEGFHFEQQKELPVVQIYSSQKQSEEKPQEKVFSKRVTRKQAAGVTTNCLKLFLHESMQIPLVAQIKLINNELLRYFIEDLGYLTHLHSLRDYFFLQDGEFARNITDNLFHKLYESAAPSELINCRILQDLMFGAMDMSCRNQSNTHFLSFRINSLPSCFDLGDPSVLDCLSLTYRVQWPLNVLLPTDTVGKYDEVFKFLLKLNRLSWVLKKTFLELKALAKETGKKEIYLMSSPQYRRLHQCRHIMTHFVQTLRNYVVGEVLQSSWTLFEKNLENVNNLDELYAAHTAYIKNILFMCLLNQKSLVLRSVLHKTFIVILKFFDYLRSRSWTCEDGEYVHPNFDKLESIFKNFQEFVTFFFKTARKISRSGYQPHLIQLLEMLDMNGYVSKFVV</sequence>
<dbReference type="GO" id="GO:0005874">
    <property type="term" value="C:microtubule"/>
    <property type="evidence" value="ECO:0007669"/>
    <property type="project" value="UniProtKB-KW"/>
</dbReference>
<dbReference type="GO" id="GO:0031122">
    <property type="term" value="P:cytoplasmic microtubule organization"/>
    <property type="evidence" value="ECO:0007669"/>
    <property type="project" value="TreeGrafter"/>
</dbReference>
<feature type="domain" description="Gamma-tubulin complex component 6 N-terminal" evidence="10">
    <location>
        <begin position="199"/>
        <end position="242"/>
    </location>
</feature>
<evidence type="ECO:0000313" key="11">
    <source>
        <dbReference type="EMBL" id="CAH1116129.1"/>
    </source>
</evidence>
<evidence type="ECO:0000256" key="2">
    <source>
        <dbReference type="ARBA" id="ARBA00010337"/>
    </source>
</evidence>
<proteinExistence type="inferred from homology"/>
<dbReference type="Gene3D" id="1.20.120.1900">
    <property type="entry name" value="Gamma-tubulin complex, C-terminal domain"/>
    <property type="match status" value="1"/>
</dbReference>
<evidence type="ECO:0000256" key="5">
    <source>
        <dbReference type="ARBA" id="ARBA00023212"/>
    </source>
</evidence>
<dbReference type="GO" id="GO:0000922">
    <property type="term" value="C:spindle pole"/>
    <property type="evidence" value="ECO:0007669"/>
    <property type="project" value="InterPro"/>
</dbReference>
<feature type="region of interest" description="Disordered" evidence="7">
    <location>
        <begin position="926"/>
        <end position="950"/>
    </location>
</feature>
<keyword evidence="12" id="KW-1185">Reference proteome</keyword>
<reference evidence="11" key="1">
    <citation type="submission" date="2022-01" db="EMBL/GenBank/DDBJ databases">
        <authorList>
            <person name="King R."/>
        </authorList>
    </citation>
    <scope>NUCLEOTIDE SEQUENCE</scope>
</reference>
<keyword evidence="6" id="KW-0175">Coiled coil</keyword>
<keyword evidence="4" id="KW-0493">Microtubule</keyword>
<dbReference type="InterPro" id="IPR045818">
    <property type="entry name" value="GCP6_N"/>
</dbReference>
<feature type="domain" description="Gamma tubulin complex component C-terminal" evidence="8">
    <location>
        <begin position="1064"/>
        <end position="1366"/>
    </location>
</feature>
<protein>
    <recommendedName>
        <fullName evidence="13">Gamma-tubulin complex component 6</fullName>
    </recommendedName>
</protein>
<dbReference type="GO" id="GO:0043015">
    <property type="term" value="F:gamma-tubulin binding"/>
    <property type="evidence" value="ECO:0007669"/>
    <property type="project" value="InterPro"/>
</dbReference>
<dbReference type="PANTHER" id="PTHR19302:SF70">
    <property type="entry name" value="GAMMA-TUBULIN COMPLEX COMPONENT 6"/>
    <property type="match status" value="1"/>
</dbReference>
<evidence type="ECO:0000259" key="9">
    <source>
        <dbReference type="Pfam" id="PF17681"/>
    </source>
</evidence>
<evidence type="ECO:0000259" key="8">
    <source>
        <dbReference type="Pfam" id="PF04130"/>
    </source>
</evidence>
<name>A0A9P0DFZ7_PHACE</name>
<reference evidence="11" key="2">
    <citation type="submission" date="2022-10" db="EMBL/GenBank/DDBJ databases">
        <authorList>
            <consortium name="ENA_rothamsted_submissions"/>
            <consortium name="culmorum"/>
            <person name="King R."/>
        </authorList>
    </citation>
    <scope>NUCLEOTIDE SEQUENCE</scope>
</reference>
<dbReference type="InterPro" id="IPR041470">
    <property type="entry name" value="GCP_N"/>
</dbReference>
<feature type="coiled-coil region" evidence="6">
    <location>
        <begin position="595"/>
        <end position="662"/>
    </location>
</feature>
<evidence type="ECO:0000313" key="12">
    <source>
        <dbReference type="Proteomes" id="UP001153737"/>
    </source>
</evidence>
<gene>
    <name evidence="11" type="ORF">PHAECO_LOCUS1184</name>
</gene>
<keyword evidence="3" id="KW-0963">Cytoplasm</keyword>
<organism evidence="11 12">
    <name type="scientific">Phaedon cochleariae</name>
    <name type="common">Mustard beetle</name>
    <dbReference type="NCBI Taxonomy" id="80249"/>
    <lineage>
        <taxon>Eukaryota</taxon>
        <taxon>Metazoa</taxon>
        <taxon>Ecdysozoa</taxon>
        <taxon>Arthropoda</taxon>
        <taxon>Hexapoda</taxon>
        <taxon>Insecta</taxon>
        <taxon>Pterygota</taxon>
        <taxon>Neoptera</taxon>
        <taxon>Endopterygota</taxon>
        <taxon>Coleoptera</taxon>
        <taxon>Polyphaga</taxon>
        <taxon>Cucujiformia</taxon>
        <taxon>Chrysomeloidea</taxon>
        <taxon>Chrysomelidae</taxon>
        <taxon>Chrysomelinae</taxon>
        <taxon>Chrysomelini</taxon>
        <taxon>Phaedon</taxon>
    </lineage>
</organism>
<dbReference type="GO" id="GO:0007020">
    <property type="term" value="P:microtubule nucleation"/>
    <property type="evidence" value="ECO:0007669"/>
    <property type="project" value="InterPro"/>
</dbReference>
<evidence type="ECO:0000256" key="3">
    <source>
        <dbReference type="ARBA" id="ARBA00022490"/>
    </source>
</evidence>
<dbReference type="GO" id="GO:0000930">
    <property type="term" value="C:gamma-tubulin complex"/>
    <property type="evidence" value="ECO:0007669"/>
    <property type="project" value="TreeGrafter"/>
</dbReference>
<evidence type="ECO:0008006" key="13">
    <source>
        <dbReference type="Google" id="ProtNLM"/>
    </source>
</evidence>
<evidence type="ECO:0000259" key="10">
    <source>
        <dbReference type="Pfam" id="PF19340"/>
    </source>
</evidence>
<dbReference type="InterPro" id="IPR040457">
    <property type="entry name" value="GCP_C"/>
</dbReference>
<dbReference type="Proteomes" id="UP001153737">
    <property type="component" value="Chromosome 1"/>
</dbReference>
<dbReference type="InterPro" id="IPR007259">
    <property type="entry name" value="GCP"/>
</dbReference>
<dbReference type="GO" id="GO:0000278">
    <property type="term" value="P:mitotic cell cycle"/>
    <property type="evidence" value="ECO:0007669"/>
    <property type="project" value="TreeGrafter"/>
</dbReference>
<dbReference type="GO" id="GO:0051011">
    <property type="term" value="F:microtubule minus-end binding"/>
    <property type="evidence" value="ECO:0007669"/>
    <property type="project" value="TreeGrafter"/>
</dbReference>
<accession>A0A9P0DFZ7</accession>
<evidence type="ECO:0000256" key="7">
    <source>
        <dbReference type="SAM" id="MobiDB-lite"/>
    </source>
</evidence>
<dbReference type="OrthoDB" id="775571at2759"/>
<keyword evidence="5" id="KW-0206">Cytoskeleton</keyword>
<evidence type="ECO:0000256" key="4">
    <source>
        <dbReference type="ARBA" id="ARBA00022701"/>
    </source>
</evidence>
<dbReference type="GO" id="GO:0051321">
    <property type="term" value="P:meiotic cell cycle"/>
    <property type="evidence" value="ECO:0007669"/>
    <property type="project" value="TreeGrafter"/>
</dbReference>
<dbReference type="EMBL" id="OU896707">
    <property type="protein sequence ID" value="CAH1116129.1"/>
    <property type="molecule type" value="Genomic_DNA"/>
</dbReference>
<feature type="domain" description="Gamma tubulin complex component protein N-terminal" evidence="9">
    <location>
        <begin position="278"/>
        <end position="544"/>
    </location>
</feature>
<evidence type="ECO:0000256" key="6">
    <source>
        <dbReference type="SAM" id="Coils"/>
    </source>
</evidence>
<dbReference type="Pfam" id="PF17681">
    <property type="entry name" value="GCP_N_terminal"/>
    <property type="match status" value="1"/>
</dbReference>